<dbReference type="InterPro" id="IPR006099">
    <property type="entry name" value="MeMalonylCoA_mutase_a/b_cat"/>
</dbReference>
<comment type="subunit">
    <text evidence="15">Homodimer. Interacts (the apoenzyme form) with MMAA; the interaction is GTP dependent.</text>
</comment>
<evidence type="ECO:0000256" key="8">
    <source>
        <dbReference type="ARBA" id="ARBA00022946"/>
    </source>
</evidence>
<evidence type="ECO:0000256" key="11">
    <source>
        <dbReference type="ARBA" id="ARBA00023285"/>
    </source>
</evidence>
<keyword evidence="7" id="KW-0479">Metal-binding</keyword>
<sequence length="719" mass="79244">MRLEFRHKLHAAWSSLAKKQLKGKNPEELIWHTPEGISIKPVYTQTDTAAVSDELPGVFPFTRGPYPTMYTFRPWTIRQYAGFSTVEESNKFYKDNIKAGQQGLSVAFDLPTHRGYDSDNPRVHGDVGMAGVAIDTVEDMKMLFDGIPLEKMSVSMTMNGAVIPILAMFVVTGVEQGVAKDKLTGTIQNDILKEFMVRNTYIFPPEPSMHAIADIFAYTSKHMPKFNSISISGYHIQEAGADAILELAYTIANGLEYCRTGLKAGLTIDEFAPRLSFFWGIGMNFYMEIAKMRAARRLWATLLKEKFQPKNSKSLLLRTHCQTSGWSLTEQDPYNNVIRTVIEAMAAVFGGTQSLHTNSFDEALGLPTVKSARIARNTQIIIQEESGIPKVADPWGGSYMMEALTNDVYDAALKFISEIEDMGGMARAVAEGIPKLRIEECAARRQARIDSGTEVIVGVNKYRLENEETVDVLAIDNTIVRQKQIEKLQKVKGRDAEAAKRCLAALEQCAQTRDGNLLGLAVEAAAARCSVGEITDAMKSVFGEHKASTRMVSGAYRSEFGENEEIDATLSRVQQFKTHEGRNPRLLVAKMGQDGHDRGAKVIATGFADLGFDVDIGPLFQTPLEVAQQAVDADVHCVGVSTLAAGHKTLVPELIKELRTLGRPDILVICGGVIPPQDYEFLYQSGVCCIFGPGTRIPQAALMVIDNIEKSLENNRQAV</sequence>
<dbReference type="PANTHER" id="PTHR48101:SF4">
    <property type="entry name" value="METHYLMALONYL-COA MUTASE, MITOCHONDRIAL"/>
    <property type="match status" value="1"/>
</dbReference>
<dbReference type="GeneTree" id="ENSGT00390000011892"/>
<dbReference type="AlphaFoldDB" id="A0A4W4FPD2"/>
<dbReference type="Pfam" id="PF02310">
    <property type="entry name" value="B12-binding"/>
    <property type="match status" value="1"/>
</dbReference>
<protein>
    <recommendedName>
        <fullName evidence="5">Methylmalonyl-CoA mutase, mitochondrial</fullName>
        <ecNumber evidence="4">5.4.99.2</ecNumber>
    </recommendedName>
    <alternativeName>
        <fullName evidence="14">Methylmalonyl-CoA isomerase</fullName>
    </alternativeName>
</protein>
<gene>
    <name evidence="17" type="primary">mmut</name>
</gene>
<keyword evidence="6" id="KW-0846">Cobalamin</keyword>
<reference evidence="17" key="4">
    <citation type="submission" date="2025-08" db="UniProtKB">
        <authorList>
            <consortium name="Ensembl"/>
        </authorList>
    </citation>
    <scope>IDENTIFICATION</scope>
</reference>
<dbReference type="InterPro" id="IPR006158">
    <property type="entry name" value="Cobalamin-bd"/>
</dbReference>
<dbReference type="InterPro" id="IPR016176">
    <property type="entry name" value="Cbl-dep_enz_cat"/>
</dbReference>
<dbReference type="FunFam" id="3.40.50.280:FF:000002">
    <property type="entry name" value="Methylmalonyl-CoA mutase, mitochondrial"/>
    <property type="match status" value="1"/>
</dbReference>
<keyword evidence="8" id="KW-0809">Transit peptide</keyword>
<evidence type="ECO:0000256" key="1">
    <source>
        <dbReference type="ARBA" id="ARBA00001922"/>
    </source>
</evidence>
<evidence type="ECO:0000256" key="2">
    <source>
        <dbReference type="ARBA" id="ARBA00004305"/>
    </source>
</evidence>
<dbReference type="GO" id="GO:0005759">
    <property type="term" value="C:mitochondrial matrix"/>
    <property type="evidence" value="ECO:0007669"/>
    <property type="project" value="UniProtKB-SubCell"/>
</dbReference>
<evidence type="ECO:0000313" key="17">
    <source>
        <dbReference type="Ensembl" id="ENSEEEP00000025928.1"/>
    </source>
</evidence>
<dbReference type="PROSITE" id="PS00544">
    <property type="entry name" value="METMALONYL_COA_MUTASE"/>
    <property type="match status" value="1"/>
</dbReference>
<evidence type="ECO:0000256" key="7">
    <source>
        <dbReference type="ARBA" id="ARBA00022723"/>
    </source>
</evidence>
<dbReference type="CDD" id="cd03679">
    <property type="entry name" value="MM_CoA_mutase_alpha_like"/>
    <property type="match status" value="1"/>
</dbReference>
<name>A0A4W4FPD2_ELEEL</name>
<evidence type="ECO:0000259" key="16">
    <source>
        <dbReference type="PROSITE" id="PS51332"/>
    </source>
</evidence>
<dbReference type="NCBIfam" id="TIGR00641">
    <property type="entry name" value="acid_CoA_mut_N"/>
    <property type="match status" value="1"/>
</dbReference>
<evidence type="ECO:0000256" key="3">
    <source>
        <dbReference type="ARBA" id="ARBA00008465"/>
    </source>
</evidence>
<organism evidence="17 18">
    <name type="scientific">Electrophorus electricus</name>
    <name type="common">Electric eel</name>
    <name type="synonym">Gymnotus electricus</name>
    <dbReference type="NCBI Taxonomy" id="8005"/>
    <lineage>
        <taxon>Eukaryota</taxon>
        <taxon>Metazoa</taxon>
        <taxon>Chordata</taxon>
        <taxon>Craniata</taxon>
        <taxon>Vertebrata</taxon>
        <taxon>Euteleostomi</taxon>
        <taxon>Actinopterygii</taxon>
        <taxon>Neopterygii</taxon>
        <taxon>Teleostei</taxon>
        <taxon>Ostariophysi</taxon>
        <taxon>Gymnotiformes</taxon>
        <taxon>Gymnotoidei</taxon>
        <taxon>Gymnotidae</taxon>
        <taxon>Electrophorus</taxon>
    </lineage>
</organism>
<dbReference type="Gene3D" id="3.40.50.280">
    <property type="entry name" value="Cobalamin-binding domain"/>
    <property type="match status" value="1"/>
</dbReference>
<dbReference type="Pfam" id="PF01642">
    <property type="entry name" value="MM_CoA_mutase"/>
    <property type="match status" value="1"/>
</dbReference>
<comment type="function">
    <text evidence="13">Catalyzes the reversible isomerization of methylmalonyl-CoA (MMCoA) (generated from branched-chain amino acid metabolism and degradation of dietary odd chain fatty acids and cholesterol) to succinyl-CoA (3-carboxypropionyl-CoA), a key intermediate of the tricarboxylic acid cycle.</text>
</comment>
<comment type="similarity">
    <text evidence="3">Belongs to the methylmalonyl-CoA mutase family.</text>
</comment>
<proteinExistence type="inferred from homology"/>
<feature type="domain" description="B12-binding" evidence="16">
    <location>
        <begin position="583"/>
        <end position="715"/>
    </location>
</feature>
<evidence type="ECO:0000256" key="13">
    <source>
        <dbReference type="ARBA" id="ARBA00023743"/>
    </source>
</evidence>
<evidence type="ECO:0000256" key="4">
    <source>
        <dbReference type="ARBA" id="ARBA00012398"/>
    </source>
</evidence>
<reference evidence="18" key="2">
    <citation type="journal article" date="2017" name="Sci. Adv.">
        <title>A tail of two voltages: Proteomic comparison of the three electric organs of the electric eel.</title>
        <authorList>
            <person name="Traeger L.L."/>
            <person name="Sabat G."/>
            <person name="Barrett-Wilt G.A."/>
            <person name="Wells G.B."/>
            <person name="Sussman M.R."/>
        </authorList>
    </citation>
    <scope>NUCLEOTIDE SEQUENCE [LARGE SCALE GENOMIC DNA]</scope>
</reference>
<dbReference type="GO" id="GO:0046872">
    <property type="term" value="F:metal ion binding"/>
    <property type="evidence" value="ECO:0007669"/>
    <property type="project" value="UniProtKB-KW"/>
</dbReference>
<dbReference type="EC" id="5.4.99.2" evidence="4"/>
<dbReference type="FunFam" id="3.20.20.240:FF:000002">
    <property type="entry name" value="Methylmalonyl-CoA mutase, mitochondrial"/>
    <property type="match status" value="1"/>
</dbReference>
<dbReference type="PROSITE" id="PS51332">
    <property type="entry name" value="B12_BINDING"/>
    <property type="match status" value="1"/>
</dbReference>
<dbReference type="Proteomes" id="UP000314983">
    <property type="component" value="Chromosome 3"/>
</dbReference>
<dbReference type="GO" id="GO:0031419">
    <property type="term" value="F:cobalamin binding"/>
    <property type="evidence" value="ECO:0007669"/>
    <property type="project" value="UniProtKB-KW"/>
</dbReference>
<comment type="subcellular location">
    <subcellularLocation>
        <location evidence="2">Mitochondrion matrix</location>
    </subcellularLocation>
</comment>
<keyword evidence="11" id="KW-0170">Cobalt</keyword>
<reference evidence="18" key="1">
    <citation type="journal article" date="2014" name="Science">
        <title>Nonhuman genetics. Genomic basis for the convergent evolution of electric organs.</title>
        <authorList>
            <person name="Gallant J.R."/>
            <person name="Traeger L.L."/>
            <person name="Volkening J.D."/>
            <person name="Moffett H."/>
            <person name="Chen P.H."/>
            <person name="Novina C.D."/>
            <person name="Phillips G.N.Jr."/>
            <person name="Anand R."/>
            <person name="Wells G.B."/>
            <person name="Pinch M."/>
            <person name="Guth R."/>
            <person name="Unguez G.A."/>
            <person name="Albert J.S."/>
            <person name="Zakon H.H."/>
            <person name="Samanta M.P."/>
            <person name="Sussman M.R."/>
        </authorList>
    </citation>
    <scope>NUCLEOTIDE SEQUENCE [LARGE SCALE GENOMIC DNA]</scope>
</reference>
<keyword evidence="9" id="KW-0496">Mitochondrion</keyword>
<dbReference type="GO" id="GO:0019678">
    <property type="term" value="P:propionate metabolic process, methylmalonyl pathway"/>
    <property type="evidence" value="ECO:0007669"/>
    <property type="project" value="TreeGrafter"/>
</dbReference>
<dbReference type="NCBIfam" id="NF006944">
    <property type="entry name" value="PRK09426.1"/>
    <property type="match status" value="1"/>
</dbReference>
<dbReference type="NCBIfam" id="TIGR00640">
    <property type="entry name" value="acid_CoA_mut_C"/>
    <property type="match status" value="1"/>
</dbReference>
<comment type="catalytic activity">
    <reaction evidence="12">
        <text>(R)-methylmalonyl-CoA = succinyl-CoA</text>
        <dbReference type="Rhea" id="RHEA:22888"/>
        <dbReference type="ChEBI" id="CHEBI:57292"/>
        <dbReference type="ChEBI" id="CHEBI:57326"/>
        <dbReference type="EC" id="5.4.99.2"/>
    </reaction>
    <physiologicalReaction direction="left-to-right" evidence="12">
        <dbReference type="Rhea" id="RHEA:22889"/>
    </physiologicalReaction>
</comment>
<evidence type="ECO:0000313" key="18">
    <source>
        <dbReference type="Proteomes" id="UP000314983"/>
    </source>
</evidence>
<dbReference type="GO" id="GO:0004494">
    <property type="term" value="F:methylmalonyl-CoA mutase activity"/>
    <property type="evidence" value="ECO:0007669"/>
    <property type="project" value="UniProtKB-EC"/>
</dbReference>
<dbReference type="InterPro" id="IPR036724">
    <property type="entry name" value="Cobalamin-bd_sf"/>
</dbReference>
<dbReference type="SUPFAM" id="SSF51703">
    <property type="entry name" value="Cobalamin (vitamin B12)-dependent enzymes"/>
    <property type="match status" value="1"/>
</dbReference>
<dbReference type="InterPro" id="IPR058549">
    <property type="entry name" value="MeMalonylCoA_mutase_a/b_site"/>
</dbReference>
<dbReference type="SUPFAM" id="SSF52242">
    <property type="entry name" value="Cobalamin (vitamin B12)-binding domain"/>
    <property type="match status" value="1"/>
</dbReference>
<keyword evidence="10" id="KW-0413">Isomerase</keyword>
<dbReference type="InterPro" id="IPR006098">
    <property type="entry name" value="MMCoA_mutase_a_cat"/>
</dbReference>
<keyword evidence="18" id="KW-1185">Reference proteome</keyword>
<evidence type="ECO:0000256" key="15">
    <source>
        <dbReference type="ARBA" id="ARBA00046548"/>
    </source>
</evidence>
<evidence type="ECO:0000256" key="12">
    <source>
        <dbReference type="ARBA" id="ARBA00023703"/>
    </source>
</evidence>
<reference evidence="17" key="3">
    <citation type="submission" date="2020-05" db="EMBL/GenBank/DDBJ databases">
        <title>Electrophorus electricus (electric eel) genome, fEleEle1, primary haplotype.</title>
        <authorList>
            <person name="Myers G."/>
            <person name="Meyer A."/>
            <person name="Fedrigo O."/>
            <person name="Formenti G."/>
            <person name="Rhie A."/>
            <person name="Tracey A."/>
            <person name="Sims Y."/>
            <person name="Jarvis E.D."/>
        </authorList>
    </citation>
    <scope>NUCLEOTIDE SEQUENCE [LARGE SCALE GENOMIC DNA]</scope>
</reference>
<dbReference type="InterPro" id="IPR006159">
    <property type="entry name" value="Acid_CoA_mut_C"/>
</dbReference>
<reference evidence="17" key="5">
    <citation type="submission" date="2025-09" db="UniProtKB">
        <authorList>
            <consortium name="Ensembl"/>
        </authorList>
    </citation>
    <scope>IDENTIFICATION</scope>
</reference>
<evidence type="ECO:0000256" key="10">
    <source>
        <dbReference type="ARBA" id="ARBA00023235"/>
    </source>
</evidence>
<dbReference type="Gene3D" id="3.20.20.240">
    <property type="entry name" value="Methylmalonyl-CoA mutase"/>
    <property type="match status" value="1"/>
</dbReference>
<dbReference type="GO" id="GO:0006790">
    <property type="term" value="P:sulfur compound metabolic process"/>
    <property type="evidence" value="ECO:0007669"/>
    <property type="project" value="UniProtKB-ARBA"/>
</dbReference>
<evidence type="ECO:0000256" key="5">
    <source>
        <dbReference type="ARBA" id="ARBA00014305"/>
    </source>
</evidence>
<evidence type="ECO:0000256" key="9">
    <source>
        <dbReference type="ARBA" id="ARBA00023128"/>
    </source>
</evidence>
<evidence type="ECO:0000256" key="14">
    <source>
        <dbReference type="ARBA" id="ARBA00033108"/>
    </source>
</evidence>
<accession>A0A4W4FPD2</accession>
<evidence type="ECO:0000256" key="6">
    <source>
        <dbReference type="ARBA" id="ARBA00022628"/>
    </source>
</evidence>
<dbReference type="CDD" id="cd02071">
    <property type="entry name" value="MM_CoA_mut_B12_BD"/>
    <property type="match status" value="1"/>
</dbReference>
<dbReference type="Ensembl" id="ENSEEET00000026225.2">
    <property type="protein sequence ID" value="ENSEEEP00000025928.1"/>
    <property type="gene ID" value="ENSEEEG00000012526.2"/>
</dbReference>
<comment type="cofactor">
    <cofactor evidence="1">
        <name>adenosylcob(III)alamin</name>
        <dbReference type="ChEBI" id="CHEBI:18408"/>
    </cofactor>
</comment>
<dbReference type="PANTHER" id="PTHR48101">
    <property type="entry name" value="METHYLMALONYL-COA MUTASE, MITOCHONDRIAL-RELATED"/>
    <property type="match status" value="1"/>
</dbReference>